<proteinExistence type="inferred from homology"/>
<dbReference type="InterPro" id="IPR004474">
    <property type="entry name" value="LytR_CpsA_psr"/>
</dbReference>
<dbReference type="InterPro" id="IPR050922">
    <property type="entry name" value="LytR/CpsA/Psr_CW_biosynth"/>
</dbReference>
<gene>
    <name evidence="4" type="ORF">GCM10009754_38540</name>
</gene>
<dbReference type="RefSeq" id="WP_344420189.1">
    <property type="nucleotide sequence ID" value="NZ_BAAANN010000014.1"/>
</dbReference>
<dbReference type="EMBL" id="BAAANN010000014">
    <property type="protein sequence ID" value="GAA1963399.1"/>
    <property type="molecule type" value="Genomic_DNA"/>
</dbReference>
<evidence type="ECO:0000256" key="2">
    <source>
        <dbReference type="SAM" id="Phobius"/>
    </source>
</evidence>
<protein>
    <recommendedName>
        <fullName evidence="3">Cell envelope-related transcriptional attenuator domain-containing protein</fullName>
    </recommendedName>
</protein>
<sequence>MNLDRTEALIRDALTEEAGRAVDPGAVRARLHEGSRPARRYRAPIMAAAAVVVVAAAGIVVPQLLDRHGAAPAAPAALAAKDLNVLVMGLDSGPGSPRADSIVLAHLGQDGTGSAVSIPRDSWVDVPGHGKQRLNGTYTQVRDDELAKGKSPADADEAAARAMSTTVQTLTGVTVDHYATIDMAGFAEISTAAGGVPVCLKHAIDDPLTGVSFPAGQQTVSGDKALQFVRQRHGLPKGDLDRIVRLQAFLRSLANKVLTAPEATREHALTTLLTTVRDKVHTDPGWNLLDLTGQLLKLRGDTLRLGTVPVSDTPPPAAAGPALGVDPAKVRSFVQDQFAPGAAPAPGSGDAPCVN</sequence>
<dbReference type="Gene3D" id="3.40.630.190">
    <property type="entry name" value="LCP protein"/>
    <property type="match status" value="1"/>
</dbReference>
<reference evidence="4 5" key="1">
    <citation type="journal article" date="2019" name="Int. J. Syst. Evol. Microbiol.">
        <title>The Global Catalogue of Microorganisms (GCM) 10K type strain sequencing project: providing services to taxonomists for standard genome sequencing and annotation.</title>
        <authorList>
            <consortium name="The Broad Institute Genomics Platform"/>
            <consortium name="The Broad Institute Genome Sequencing Center for Infectious Disease"/>
            <person name="Wu L."/>
            <person name="Ma J."/>
        </authorList>
    </citation>
    <scope>NUCLEOTIDE SEQUENCE [LARGE SCALE GENOMIC DNA]</scope>
    <source>
        <strain evidence="4 5">JCM 14545</strain>
    </source>
</reference>
<keyword evidence="2" id="KW-0812">Transmembrane</keyword>
<dbReference type="Proteomes" id="UP001501116">
    <property type="component" value="Unassembled WGS sequence"/>
</dbReference>
<keyword evidence="2" id="KW-1133">Transmembrane helix</keyword>
<comment type="caution">
    <text evidence="4">The sequence shown here is derived from an EMBL/GenBank/DDBJ whole genome shotgun (WGS) entry which is preliminary data.</text>
</comment>
<dbReference type="PANTHER" id="PTHR33392:SF6">
    <property type="entry name" value="POLYISOPRENYL-TEICHOIC ACID--PEPTIDOGLYCAN TEICHOIC ACID TRANSFERASE TAGU"/>
    <property type="match status" value="1"/>
</dbReference>
<feature type="domain" description="Cell envelope-related transcriptional attenuator" evidence="3">
    <location>
        <begin position="98"/>
        <end position="257"/>
    </location>
</feature>
<dbReference type="PANTHER" id="PTHR33392">
    <property type="entry name" value="POLYISOPRENYL-TEICHOIC ACID--PEPTIDOGLYCAN TEICHOIC ACID TRANSFERASE TAGU"/>
    <property type="match status" value="1"/>
</dbReference>
<dbReference type="Pfam" id="PF03816">
    <property type="entry name" value="LytR_cpsA_psr"/>
    <property type="match status" value="1"/>
</dbReference>
<keyword evidence="5" id="KW-1185">Reference proteome</keyword>
<evidence type="ECO:0000313" key="5">
    <source>
        <dbReference type="Proteomes" id="UP001501116"/>
    </source>
</evidence>
<organism evidence="4 5">
    <name type="scientific">Amycolatopsis minnesotensis</name>
    <dbReference type="NCBI Taxonomy" id="337894"/>
    <lineage>
        <taxon>Bacteria</taxon>
        <taxon>Bacillati</taxon>
        <taxon>Actinomycetota</taxon>
        <taxon>Actinomycetes</taxon>
        <taxon>Pseudonocardiales</taxon>
        <taxon>Pseudonocardiaceae</taxon>
        <taxon>Amycolatopsis</taxon>
    </lineage>
</organism>
<evidence type="ECO:0000256" key="1">
    <source>
        <dbReference type="ARBA" id="ARBA00006068"/>
    </source>
</evidence>
<name>A0ABN2R487_9PSEU</name>
<dbReference type="NCBIfam" id="TIGR00350">
    <property type="entry name" value="lytR_cpsA_psr"/>
    <property type="match status" value="1"/>
</dbReference>
<evidence type="ECO:0000259" key="3">
    <source>
        <dbReference type="Pfam" id="PF03816"/>
    </source>
</evidence>
<comment type="similarity">
    <text evidence="1">Belongs to the LytR/CpsA/Psr (LCP) family.</text>
</comment>
<feature type="transmembrane region" description="Helical" evidence="2">
    <location>
        <begin position="45"/>
        <end position="65"/>
    </location>
</feature>
<evidence type="ECO:0000313" key="4">
    <source>
        <dbReference type="EMBL" id="GAA1963399.1"/>
    </source>
</evidence>
<keyword evidence="2" id="KW-0472">Membrane</keyword>
<accession>A0ABN2R487</accession>